<keyword evidence="10" id="KW-0269">Exonuclease</keyword>
<dbReference type="GO" id="GO:0000076">
    <property type="term" value="P:DNA replication checkpoint signaling"/>
    <property type="evidence" value="ECO:0007669"/>
    <property type="project" value="TreeGrafter"/>
</dbReference>
<evidence type="ECO:0000313" key="18">
    <source>
        <dbReference type="Proteomes" id="UP000693946"/>
    </source>
</evidence>
<evidence type="ECO:0000256" key="10">
    <source>
        <dbReference type="ARBA" id="ARBA00022839"/>
    </source>
</evidence>
<dbReference type="Pfam" id="PF04139">
    <property type="entry name" value="Rad9"/>
    <property type="match status" value="1"/>
</dbReference>
<dbReference type="FunFam" id="3.70.10.10:FF:000005">
    <property type="entry name" value="Cell cycle checkpoint control protein"/>
    <property type="match status" value="1"/>
</dbReference>
<keyword evidence="11" id="KW-0539">Nucleus</keyword>
<dbReference type="EC" id="3.1.11.2" evidence="5"/>
<feature type="chain" id="PRO_5043876845" description="Cell cycle checkpoint control protein RAD9A" evidence="16">
    <location>
        <begin position="25"/>
        <end position="533"/>
    </location>
</feature>
<evidence type="ECO:0000256" key="5">
    <source>
        <dbReference type="ARBA" id="ARBA00012115"/>
    </source>
</evidence>
<evidence type="ECO:0000256" key="7">
    <source>
        <dbReference type="ARBA" id="ARBA00022722"/>
    </source>
</evidence>
<dbReference type="GO" id="GO:0030896">
    <property type="term" value="C:checkpoint clamp complex"/>
    <property type="evidence" value="ECO:0007669"/>
    <property type="project" value="InterPro"/>
</dbReference>
<dbReference type="AlphaFoldDB" id="A0AAV6QK32"/>
<dbReference type="GO" id="GO:0008311">
    <property type="term" value="F:double-stranded DNA 3'-5' DNA exonuclease activity"/>
    <property type="evidence" value="ECO:0007669"/>
    <property type="project" value="UniProtKB-EC"/>
</dbReference>
<evidence type="ECO:0000256" key="16">
    <source>
        <dbReference type="SAM" id="SignalP"/>
    </source>
</evidence>
<dbReference type="PANTHER" id="PTHR15237">
    <property type="entry name" value="DNA REPAIR PROTEIN RAD9"/>
    <property type="match status" value="1"/>
</dbReference>
<accession>A0AAV6QK32</accession>
<evidence type="ECO:0000256" key="13">
    <source>
        <dbReference type="ARBA" id="ARBA00069752"/>
    </source>
</evidence>
<evidence type="ECO:0000256" key="2">
    <source>
        <dbReference type="ARBA" id="ARBA00004123"/>
    </source>
</evidence>
<feature type="compositionally biased region" description="Basic and acidic residues" evidence="15">
    <location>
        <begin position="130"/>
        <end position="140"/>
    </location>
</feature>
<proteinExistence type="inferred from homology"/>
<comment type="similarity">
    <text evidence="3">Belongs to the rad9 family.</text>
</comment>
<evidence type="ECO:0000256" key="11">
    <source>
        <dbReference type="ARBA" id="ARBA00023242"/>
    </source>
</evidence>
<dbReference type="Pfam" id="PF15107">
    <property type="entry name" value="FAM216B"/>
    <property type="match status" value="1"/>
</dbReference>
<keyword evidence="7" id="KW-0540">Nuclease</keyword>
<comment type="catalytic activity">
    <reaction evidence="1">
        <text>Exonucleolytic cleavage in the 3'- to 5'-direction to yield nucleoside 5'-phosphates.</text>
        <dbReference type="EC" id="3.1.11.2"/>
    </reaction>
</comment>
<dbReference type="PANTHER" id="PTHR15237:SF2">
    <property type="entry name" value="CELL CYCLE CHECKPOINT CONTROL PROTEIN RAD9B"/>
    <property type="match status" value="1"/>
</dbReference>
<evidence type="ECO:0000256" key="3">
    <source>
        <dbReference type="ARBA" id="ARBA00008494"/>
    </source>
</evidence>
<dbReference type="InterPro" id="IPR029373">
    <property type="entry name" value="FAM216"/>
</dbReference>
<evidence type="ECO:0000256" key="6">
    <source>
        <dbReference type="ARBA" id="ARBA00022553"/>
    </source>
</evidence>
<keyword evidence="16" id="KW-0732">Signal</keyword>
<name>A0AAV6QK32_SOLSE</name>
<dbReference type="GO" id="GO:0006281">
    <property type="term" value="P:DNA repair"/>
    <property type="evidence" value="ECO:0007669"/>
    <property type="project" value="TreeGrafter"/>
</dbReference>
<evidence type="ECO:0000256" key="9">
    <source>
        <dbReference type="ARBA" id="ARBA00022801"/>
    </source>
</evidence>
<keyword evidence="8" id="KW-0227">DNA damage</keyword>
<evidence type="ECO:0000256" key="12">
    <source>
        <dbReference type="ARBA" id="ARBA00059283"/>
    </source>
</evidence>
<evidence type="ECO:0000256" key="1">
    <source>
        <dbReference type="ARBA" id="ARBA00000493"/>
    </source>
</evidence>
<evidence type="ECO:0000256" key="14">
    <source>
        <dbReference type="ARBA" id="ARBA00079896"/>
    </source>
</evidence>
<keyword evidence="18" id="KW-1185">Reference proteome</keyword>
<evidence type="ECO:0000313" key="17">
    <source>
        <dbReference type="EMBL" id="KAG7490546.1"/>
    </source>
</evidence>
<feature type="region of interest" description="Disordered" evidence="15">
    <location>
        <begin position="125"/>
        <end position="146"/>
    </location>
</feature>
<evidence type="ECO:0000256" key="4">
    <source>
        <dbReference type="ARBA" id="ARBA00008615"/>
    </source>
</evidence>
<comment type="subcellular location">
    <subcellularLocation>
        <location evidence="2">Nucleus</location>
    </subcellularLocation>
</comment>
<comment type="similarity">
    <text evidence="4">Belongs to the FAM216 family.</text>
</comment>
<keyword evidence="9" id="KW-0378">Hydrolase</keyword>
<evidence type="ECO:0000256" key="15">
    <source>
        <dbReference type="SAM" id="MobiDB-lite"/>
    </source>
</evidence>
<dbReference type="InterPro" id="IPR007268">
    <property type="entry name" value="Rad9/Ddc1"/>
</dbReference>
<keyword evidence="6" id="KW-0597">Phosphoprotein</keyword>
<reference evidence="17 18" key="1">
    <citation type="journal article" date="2021" name="Sci. Rep.">
        <title>Chromosome anchoring in Senegalese sole (Solea senegalensis) reveals sex-associated markers and genome rearrangements in flatfish.</title>
        <authorList>
            <person name="Guerrero-Cozar I."/>
            <person name="Gomez-Garrido J."/>
            <person name="Berbel C."/>
            <person name="Martinez-Blanch J.F."/>
            <person name="Alioto T."/>
            <person name="Claros M.G."/>
            <person name="Gagnaire P.A."/>
            <person name="Manchado M."/>
        </authorList>
    </citation>
    <scope>NUCLEOTIDE SEQUENCE [LARGE SCALE GENOMIC DNA]</scope>
    <source>
        <strain evidence="17">Sse05_10M</strain>
    </source>
</reference>
<dbReference type="Proteomes" id="UP000693946">
    <property type="component" value="Linkage Group LG5"/>
</dbReference>
<sequence length="533" mass="58894">MTTSDDRLILIHTVIFFICRSAESNNRCTDGQQVRKIYREINRNALADSQHMTTVHIPKSVMSAPFLQHPALTTGQRRYLYSIANVYSTEHMRRQMKQHYLNVLHACLQTGQNPNCRRRLQCGENGTVPKDTEKDSEARAKPQGRRKAFGKAIHALSRIGDELWLDPMVKGLALRSVNTSHSAYACFLFSPIFFQCYNLECGPEQDNQSIKCKLTLKSVLPLFRCLTSIERNVERCQISIRTPSDCVVIQFFCRHGLIKTHNLCFQESEALQAEFASHLCPNVLKAPARLLGDMVMHFPVSQEEITLSTTPQRVSLRNYYEGGNDHMRMMYTEMSLHPDEFVHFQVGVDSDITFCLKELRGLLSFADSHCLPVSVLFGAAGKPVCFFMEDVVLEATVVLATLSDSESDPSQPTASPAPTSRRCEEAATAAAAAVPAGSHEAQDIPAVMELIPSSQGSPILHPPGLMQLLPQCDVPDGLGVPGEGCASATPASTPICSLLFRALSSQQQQDHDGPSVLACDSDAEDETLAVRTL</sequence>
<dbReference type="EMBL" id="JAGKHQ010000017">
    <property type="protein sequence ID" value="KAG7490546.1"/>
    <property type="molecule type" value="Genomic_DNA"/>
</dbReference>
<feature type="signal peptide" evidence="16">
    <location>
        <begin position="1"/>
        <end position="24"/>
    </location>
</feature>
<dbReference type="CDD" id="cd00577">
    <property type="entry name" value="PCNA"/>
    <property type="match status" value="1"/>
</dbReference>
<protein>
    <recommendedName>
        <fullName evidence="13">Cell cycle checkpoint control protein RAD9A</fullName>
        <ecNumber evidence="5">3.1.11.2</ecNumber>
    </recommendedName>
    <alternativeName>
        <fullName evidence="14">DNA repair exonuclease rad9 homolog A</fullName>
    </alternativeName>
</protein>
<dbReference type="GO" id="GO:0071479">
    <property type="term" value="P:cellular response to ionizing radiation"/>
    <property type="evidence" value="ECO:0007669"/>
    <property type="project" value="TreeGrafter"/>
</dbReference>
<organism evidence="17 18">
    <name type="scientific">Solea senegalensis</name>
    <name type="common">Senegalese sole</name>
    <dbReference type="NCBI Taxonomy" id="28829"/>
    <lineage>
        <taxon>Eukaryota</taxon>
        <taxon>Metazoa</taxon>
        <taxon>Chordata</taxon>
        <taxon>Craniata</taxon>
        <taxon>Vertebrata</taxon>
        <taxon>Euteleostomi</taxon>
        <taxon>Actinopterygii</taxon>
        <taxon>Neopterygii</taxon>
        <taxon>Teleostei</taxon>
        <taxon>Neoteleostei</taxon>
        <taxon>Acanthomorphata</taxon>
        <taxon>Carangaria</taxon>
        <taxon>Pleuronectiformes</taxon>
        <taxon>Pleuronectoidei</taxon>
        <taxon>Soleidae</taxon>
        <taxon>Solea</taxon>
    </lineage>
</organism>
<comment type="caution">
    <text evidence="17">The sequence shown here is derived from an EMBL/GenBank/DDBJ whole genome shotgun (WGS) entry which is preliminary data.</text>
</comment>
<comment type="function">
    <text evidence="12">Component of the 9-1-1 cell-cycle checkpoint response complex that plays a major role in DNA repair. The 9-1-1 complex is recruited to DNA lesion upon damage by the RAD17-replication factor C (RFC) clamp loader complex. Acts then as a sliding clamp platform on DNA for several proteins involved in long-patch base excision repair (LP-BER). The 9-1-1 complex stimulates DNA polymerase beta (POLB) activity by increasing its affinity for the 3'-OH end of the primer-template and stabilizes POLB to those sites where LP-BER proceeds; endonuclease FEN1 cleavage activity on substrates with double, nick, or gap flaps of distinct sequences and lengths; and DNA ligase I (LIG1) on long-patch base excision repair substrates. The 9-1-1 complex is necessary for the recruitment of RHNO1 to sites of double-stranded breaks (DSB) occurring during the S phase. RAD9A possesses 3'-&gt;5' double stranded DNA exonuclease activity.</text>
</comment>
<gene>
    <name evidence="17" type="ORF">JOB18_037797</name>
</gene>
<evidence type="ECO:0000256" key="8">
    <source>
        <dbReference type="ARBA" id="ARBA00022763"/>
    </source>
</evidence>
<dbReference type="GO" id="GO:0031573">
    <property type="term" value="P:mitotic intra-S DNA damage checkpoint signaling"/>
    <property type="evidence" value="ECO:0007669"/>
    <property type="project" value="TreeGrafter"/>
</dbReference>